<dbReference type="InterPro" id="IPR006144">
    <property type="entry name" value="Secretion_HlyD_CS"/>
</dbReference>
<dbReference type="RefSeq" id="WP_128227085.1">
    <property type="nucleotide sequence ID" value="NZ_SACR01000001.1"/>
</dbReference>
<gene>
    <name evidence="8" type="ORF">EOE66_02435</name>
</gene>
<accession>A0A437RRP4</accession>
<keyword evidence="9" id="KW-1185">Reference proteome</keyword>
<dbReference type="GO" id="GO:0016020">
    <property type="term" value="C:membrane"/>
    <property type="evidence" value="ECO:0007669"/>
    <property type="project" value="UniProtKB-SubCell"/>
</dbReference>
<proteinExistence type="inferred from homology"/>
<dbReference type="PANTHER" id="PTHR30386">
    <property type="entry name" value="MEMBRANE FUSION SUBUNIT OF EMRAB-TOLC MULTIDRUG EFFLUX PUMP"/>
    <property type="match status" value="1"/>
</dbReference>
<evidence type="ECO:0000256" key="7">
    <source>
        <dbReference type="SAM" id="Phobius"/>
    </source>
</evidence>
<evidence type="ECO:0000313" key="8">
    <source>
        <dbReference type="EMBL" id="RVU49449.1"/>
    </source>
</evidence>
<evidence type="ECO:0000256" key="4">
    <source>
        <dbReference type="ARBA" id="ARBA00022692"/>
    </source>
</evidence>
<evidence type="ECO:0000256" key="5">
    <source>
        <dbReference type="ARBA" id="ARBA00022989"/>
    </source>
</evidence>
<reference evidence="8 9" key="1">
    <citation type="submission" date="2019-01" db="EMBL/GenBank/DDBJ databases">
        <authorList>
            <person name="Chen W.-M."/>
        </authorList>
    </citation>
    <scope>NUCLEOTIDE SEQUENCE [LARGE SCALE GENOMIC DNA]</scope>
    <source>
        <strain evidence="8 9">KYPY4</strain>
    </source>
</reference>
<keyword evidence="6 7" id="KW-0472">Membrane</keyword>
<feature type="transmembrane region" description="Helical" evidence="7">
    <location>
        <begin position="32"/>
        <end position="53"/>
    </location>
</feature>
<dbReference type="AlphaFoldDB" id="A0A437RRP4"/>
<evidence type="ECO:0000256" key="6">
    <source>
        <dbReference type="ARBA" id="ARBA00023136"/>
    </source>
</evidence>
<comment type="subcellular location">
    <subcellularLocation>
        <location evidence="1">Membrane</location>
        <topology evidence="1">Single-pass membrane protein</topology>
    </subcellularLocation>
</comment>
<name>A0A437RRP4_9BURK</name>
<protein>
    <submittedName>
        <fullName evidence="8">HlyD family efflux transporter periplasmic adaptor subunit</fullName>
    </submittedName>
</protein>
<dbReference type="PROSITE" id="PS00543">
    <property type="entry name" value="HLYD_FAMILY"/>
    <property type="match status" value="1"/>
</dbReference>
<sequence length="415" mass="44102">MADPRPLFRPEAVEAQRLQWLGGVQLVRPPSLAWLTAGVVVVALALGAFLSLAQYTRKATSPGVVVPDRGLIRLVPAAAGTVLERRVAEGQAVRAGDVLFVLALERPLLSADAQAVVRRSLDERRRSLAEAAGAQQALAGTQRAALERRLAAMEGELAQLDVEAGLQQQRLAMAEQNLARLQSLQADQFISAAQTQAKAEEVLGLKVAAQGLQRQRAALLRERAELEGERRALPLVAGAALGSLARDLAQADRDAVEQGAEQRLVVRAPQSGTVSTLLAEPGQSVSPASALATLMPEGAVLQAQLFAPSSAIGFVQPGQAVRLRFEAFPYQKFGQQPARVLQVSRTPLAASELAALALPAVGAGAEPLFRITVALEGEPVAPLSAGMRLQADVLLERRRLIEWLFEPLLGLKGRL</sequence>
<dbReference type="Proteomes" id="UP000285575">
    <property type="component" value="Unassembled WGS sequence"/>
</dbReference>
<evidence type="ECO:0000256" key="1">
    <source>
        <dbReference type="ARBA" id="ARBA00004167"/>
    </source>
</evidence>
<dbReference type="SUPFAM" id="SSF111369">
    <property type="entry name" value="HlyD-like secretion proteins"/>
    <property type="match status" value="1"/>
</dbReference>
<keyword evidence="5 7" id="KW-1133">Transmembrane helix</keyword>
<evidence type="ECO:0000313" key="9">
    <source>
        <dbReference type="Proteomes" id="UP000285575"/>
    </source>
</evidence>
<keyword evidence="4 7" id="KW-0812">Transmembrane</keyword>
<dbReference type="OrthoDB" id="9775513at2"/>
<dbReference type="PRINTS" id="PR01490">
    <property type="entry name" value="RTXTOXIND"/>
</dbReference>
<comment type="similarity">
    <text evidence="2">Belongs to the membrane fusion protein (MFP) (TC 8.A.1) family.</text>
</comment>
<comment type="caution">
    <text evidence="8">The sequence shown here is derived from an EMBL/GenBank/DDBJ whole genome shotgun (WGS) entry which is preliminary data.</text>
</comment>
<organism evidence="8 9">
    <name type="scientific">Rubrivivax rivuli</name>
    <dbReference type="NCBI Taxonomy" id="1862385"/>
    <lineage>
        <taxon>Bacteria</taxon>
        <taxon>Pseudomonadati</taxon>
        <taxon>Pseudomonadota</taxon>
        <taxon>Betaproteobacteria</taxon>
        <taxon>Burkholderiales</taxon>
        <taxon>Sphaerotilaceae</taxon>
        <taxon>Rubrivivax</taxon>
    </lineage>
</organism>
<dbReference type="GO" id="GO:0009306">
    <property type="term" value="P:protein secretion"/>
    <property type="evidence" value="ECO:0007669"/>
    <property type="project" value="InterPro"/>
</dbReference>
<dbReference type="InterPro" id="IPR050739">
    <property type="entry name" value="MFP"/>
</dbReference>
<evidence type="ECO:0000256" key="2">
    <source>
        <dbReference type="ARBA" id="ARBA00009477"/>
    </source>
</evidence>
<evidence type="ECO:0000256" key="3">
    <source>
        <dbReference type="ARBA" id="ARBA00022448"/>
    </source>
</evidence>
<keyword evidence="3" id="KW-0813">Transport</keyword>
<dbReference type="Gene3D" id="2.40.50.100">
    <property type="match status" value="1"/>
</dbReference>
<dbReference type="PANTHER" id="PTHR30386:SF28">
    <property type="entry name" value="EXPORTED PROTEIN"/>
    <property type="match status" value="1"/>
</dbReference>
<dbReference type="EMBL" id="SACR01000001">
    <property type="protein sequence ID" value="RVU49449.1"/>
    <property type="molecule type" value="Genomic_DNA"/>
</dbReference>